<reference evidence="2" key="2">
    <citation type="journal article" date="2015" name="Data Brief">
        <title>Shoot transcriptome of the giant reed, Arundo donax.</title>
        <authorList>
            <person name="Barrero R.A."/>
            <person name="Guerrero F.D."/>
            <person name="Moolhuijzen P."/>
            <person name="Goolsby J.A."/>
            <person name="Tidwell J."/>
            <person name="Bellgard S.E."/>
            <person name="Bellgard M.I."/>
        </authorList>
    </citation>
    <scope>NUCLEOTIDE SEQUENCE</scope>
    <source>
        <tissue evidence="2">Shoot tissue taken approximately 20 cm above the soil surface</tissue>
    </source>
</reference>
<dbReference type="AlphaFoldDB" id="A0A0A9G5F1"/>
<proteinExistence type="predicted"/>
<accession>A0A0A9G5F1</accession>
<reference evidence="2" key="1">
    <citation type="submission" date="2014-09" db="EMBL/GenBank/DDBJ databases">
        <authorList>
            <person name="Magalhaes I.L.F."/>
            <person name="Oliveira U."/>
            <person name="Santos F.R."/>
            <person name="Vidigal T.H.D.A."/>
            <person name="Brescovit A.D."/>
            <person name="Santos A.J."/>
        </authorList>
    </citation>
    <scope>NUCLEOTIDE SEQUENCE</scope>
    <source>
        <tissue evidence="2">Shoot tissue taken approximately 20 cm above the soil surface</tissue>
    </source>
</reference>
<keyword evidence="1" id="KW-0812">Transmembrane</keyword>
<organism evidence="2">
    <name type="scientific">Arundo donax</name>
    <name type="common">Giant reed</name>
    <name type="synonym">Donax arundinaceus</name>
    <dbReference type="NCBI Taxonomy" id="35708"/>
    <lineage>
        <taxon>Eukaryota</taxon>
        <taxon>Viridiplantae</taxon>
        <taxon>Streptophyta</taxon>
        <taxon>Embryophyta</taxon>
        <taxon>Tracheophyta</taxon>
        <taxon>Spermatophyta</taxon>
        <taxon>Magnoliopsida</taxon>
        <taxon>Liliopsida</taxon>
        <taxon>Poales</taxon>
        <taxon>Poaceae</taxon>
        <taxon>PACMAD clade</taxon>
        <taxon>Arundinoideae</taxon>
        <taxon>Arundineae</taxon>
        <taxon>Arundo</taxon>
    </lineage>
</organism>
<sequence>MTFYFTPYKVRNSKTIFIKRRQAISSALINISWACSVVTARIISTARNMLPCLRQHFRSIIRLVNHRCSVIIMDLGASLGINRHIILYYFLTTMCYAIVLFFIFFSRVCIYIVFFKFI</sequence>
<evidence type="ECO:0000313" key="2">
    <source>
        <dbReference type="EMBL" id="JAE18674.1"/>
    </source>
</evidence>
<protein>
    <submittedName>
        <fullName evidence="2">Uncharacterized protein</fullName>
    </submittedName>
</protein>
<dbReference type="EMBL" id="GBRH01179222">
    <property type="protein sequence ID" value="JAE18674.1"/>
    <property type="molecule type" value="Transcribed_RNA"/>
</dbReference>
<feature type="transmembrane region" description="Helical" evidence="1">
    <location>
        <begin position="87"/>
        <end position="114"/>
    </location>
</feature>
<name>A0A0A9G5F1_ARUDO</name>
<evidence type="ECO:0000256" key="1">
    <source>
        <dbReference type="SAM" id="Phobius"/>
    </source>
</evidence>
<feature type="transmembrane region" description="Helical" evidence="1">
    <location>
        <begin position="23"/>
        <end position="43"/>
    </location>
</feature>
<keyword evidence="1" id="KW-0472">Membrane</keyword>
<keyword evidence="1" id="KW-1133">Transmembrane helix</keyword>